<feature type="transmembrane region" description="Helical" evidence="2">
    <location>
        <begin position="108"/>
        <end position="129"/>
    </location>
</feature>
<sequence>MPPATSLVSSGSFPDTLAFERYFLAGDFVVGVGYGLQILLRTLCTSCLWKQRNRGWKITLLLGLLASLLVVETTFAGTQSRITQMMYIEHRGVTGGPWQYFLDTQSPLIAVLMHGSPFVLTFLGDLLVLWRCWVIWSAFSIRVAVVVTSIPAVVLAASFAIGVLWIVQTEEPKGTTVPSCTAYYTISLALNVLLTCLITLRILSCRRKLLELLPEAHRQLYLSLVAIIIESAVIHPAFAITFVSSFGMDAPINQVFVAFASAAQQVATHLIICRVADGKAWVKQTPRQTMTSVKFASRIASVAPRQHQRSSLSQERSAPLQRSRSDLDAIPRLTGRDS</sequence>
<keyword evidence="2" id="KW-0472">Membrane</keyword>
<name>A0A371D226_9APHY</name>
<keyword evidence="2" id="KW-1133">Transmembrane helix</keyword>
<feature type="transmembrane region" description="Helical" evidence="2">
    <location>
        <begin position="182"/>
        <end position="200"/>
    </location>
</feature>
<feature type="region of interest" description="Disordered" evidence="1">
    <location>
        <begin position="301"/>
        <end position="338"/>
    </location>
</feature>
<reference evidence="3 4" key="1">
    <citation type="journal article" date="2018" name="Biotechnol. Biofuels">
        <title>Integrative visual omics of the white-rot fungus Polyporus brumalis exposes the biotechnological potential of its oxidative enzymes for delignifying raw plant biomass.</title>
        <authorList>
            <person name="Miyauchi S."/>
            <person name="Rancon A."/>
            <person name="Drula E."/>
            <person name="Hage H."/>
            <person name="Chaduli D."/>
            <person name="Favel A."/>
            <person name="Grisel S."/>
            <person name="Henrissat B."/>
            <person name="Herpoel-Gimbert I."/>
            <person name="Ruiz-Duenas F.J."/>
            <person name="Chevret D."/>
            <person name="Hainaut M."/>
            <person name="Lin J."/>
            <person name="Wang M."/>
            <person name="Pangilinan J."/>
            <person name="Lipzen A."/>
            <person name="Lesage-Meessen L."/>
            <person name="Navarro D."/>
            <person name="Riley R."/>
            <person name="Grigoriev I.V."/>
            <person name="Zhou S."/>
            <person name="Raouche S."/>
            <person name="Rosso M.N."/>
        </authorList>
    </citation>
    <scope>NUCLEOTIDE SEQUENCE [LARGE SCALE GENOMIC DNA]</scope>
    <source>
        <strain evidence="3 4">BRFM 1820</strain>
    </source>
</reference>
<keyword evidence="4" id="KW-1185">Reference proteome</keyword>
<feature type="compositionally biased region" description="Polar residues" evidence="1">
    <location>
        <begin position="309"/>
        <end position="322"/>
    </location>
</feature>
<evidence type="ECO:0000256" key="2">
    <source>
        <dbReference type="SAM" id="Phobius"/>
    </source>
</evidence>
<evidence type="ECO:0000256" key="1">
    <source>
        <dbReference type="SAM" id="MobiDB-lite"/>
    </source>
</evidence>
<organism evidence="3 4">
    <name type="scientific">Lentinus brumalis</name>
    <dbReference type="NCBI Taxonomy" id="2498619"/>
    <lineage>
        <taxon>Eukaryota</taxon>
        <taxon>Fungi</taxon>
        <taxon>Dikarya</taxon>
        <taxon>Basidiomycota</taxon>
        <taxon>Agaricomycotina</taxon>
        <taxon>Agaricomycetes</taxon>
        <taxon>Polyporales</taxon>
        <taxon>Polyporaceae</taxon>
        <taxon>Lentinus</taxon>
    </lineage>
</organism>
<dbReference type="Proteomes" id="UP000256964">
    <property type="component" value="Unassembled WGS sequence"/>
</dbReference>
<evidence type="ECO:0000313" key="4">
    <source>
        <dbReference type="Proteomes" id="UP000256964"/>
    </source>
</evidence>
<proteinExistence type="predicted"/>
<evidence type="ECO:0008006" key="5">
    <source>
        <dbReference type="Google" id="ProtNLM"/>
    </source>
</evidence>
<accession>A0A371D226</accession>
<feature type="transmembrane region" description="Helical" evidence="2">
    <location>
        <begin position="22"/>
        <end position="44"/>
    </location>
</feature>
<dbReference type="EMBL" id="KZ857426">
    <property type="protein sequence ID" value="RDX46529.1"/>
    <property type="molecule type" value="Genomic_DNA"/>
</dbReference>
<gene>
    <name evidence="3" type="ORF">OH76DRAFT_1528507</name>
</gene>
<keyword evidence="2" id="KW-0812">Transmembrane</keyword>
<feature type="transmembrane region" description="Helical" evidence="2">
    <location>
        <begin position="141"/>
        <end position="167"/>
    </location>
</feature>
<dbReference type="AlphaFoldDB" id="A0A371D226"/>
<evidence type="ECO:0000313" key="3">
    <source>
        <dbReference type="EMBL" id="RDX46529.1"/>
    </source>
</evidence>
<feature type="compositionally biased region" description="Basic and acidic residues" evidence="1">
    <location>
        <begin position="323"/>
        <end position="338"/>
    </location>
</feature>
<feature type="transmembrane region" description="Helical" evidence="2">
    <location>
        <begin position="220"/>
        <end position="243"/>
    </location>
</feature>
<protein>
    <recommendedName>
        <fullName evidence="5">G-protein coupled receptors family 1 profile domain-containing protein</fullName>
    </recommendedName>
</protein>
<feature type="transmembrane region" description="Helical" evidence="2">
    <location>
        <begin position="56"/>
        <end position="77"/>
    </location>
</feature>
<dbReference type="OrthoDB" id="3267806at2759"/>